<proteinExistence type="predicted"/>
<dbReference type="Proteomes" id="UP000245048">
    <property type="component" value="Unassembled WGS sequence"/>
</dbReference>
<dbReference type="AlphaFoldDB" id="A0A2U1V9N9"/>
<gene>
    <name evidence="1" type="ORF">CR165_01635</name>
</gene>
<comment type="caution">
    <text evidence="1">The sequence shown here is derived from an EMBL/GenBank/DDBJ whole genome shotgun (WGS) entry which is preliminary data.</text>
</comment>
<sequence length="62" mass="7011">MDPLTRLLFFLSRLVRRPPSRRVAMVMLAALALAVGLVLVERLWSWPAALTTERVPIRRLGG</sequence>
<keyword evidence="2" id="KW-1185">Reference proteome</keyword>
<dbReference type="EMBL" id="PDOA01000001">
    <property type="protein sequence ID" value="PWC30632.1"/>
    <property type="molecule type" value="Genomic_DNA"/>
</dbReference>
<reference evidence="2" key="1">
    <citation type="submission" date="2017-10" db="EMBL/GenBank/DDBJ databases">
        <authorList>
            <person name="Toshchakov S.V."/>
            <person name="Goeva M.A."/>
        </authorList>
    </citation>
    <scope>NUCLEOTIDE SEQUENCE [LARGE SCALE GENOMIC DNA]</scope>
    <source>
        <strain evidence="2">JR1/69-1-13</strain>
    </source>
</reference>
<organism evidence="1 2">
    <name type="scientific">Teichococcus aestuarii</name>
    <dbReference type="NCBI Taxonomy" id="568898"/>
    <lineage>
        <taxon>Bacteria</taxon>
        <taxon>Pseudomonadati</taxon>
        <taxon>Pseudomonadota</taxon>
        <taxon>Alphaproteobacteria</taxon>
        <taxon>Acetobacterales</taxon>
        <taxon>Roseomonadaceae</taxon>
        <taxon>Roseomonas</taxon>
    </lineage>
</organism>
<evidence type="ECO:0000313" key="2">
    <source>
        <dbReference type="Proteomes" id="UP000245048"/>
    </source>
</evidence>
<name>A0A2U1V9N9_9PROT</name>
<evidence type="ECO:0000313" key="1">
    <source>
        <dbReference type="EMBL" id="PWC30632.1"/>
    </source>
</evidence>
<protein>
    <submittedName>
        <fullName evidence="1">Uncharacterized protein</fullName>
    </submittedName>
</protein>
<dbReference type="RefSeq" id="WP_109515203.1">
    <property type="nucleotide sequence ID" value="NZ_PDOA01000001.1"/>
</dbReference>
<accession>A0A2U1V9N9</accession>